<reference evidence="2" key="1">
    <citation type="submission" date="2023-06" db="EMBL/GenBank/DDBJ databases">
        <title>Genome-scale phylogeny and comparative genomics of the fungal order Sordariales.</title>
        <authorList>
            <consortium name="Lawrence Berkeley National Laboratory"/>
            <person name="Hensen N."/>
            <person name="Bonometti L."/>
            <person name="Westerberg I."/>
            <person name="Brannstrom I.O."/>
            <person name="Guillou S."/>
            <person name="Cros-Aarteil S."/>
            <person name="Calhoun S."/>
            <person name="Haridas S."/>
            <person name="Kuo A."/>
            <person name="Mondo S."/>
            <person name="Pangilinan J."/>
            <person name="Riley R."/>
            <person name="Labutti K."/>
            <person name="Andreopoulos B."/>
            <person name="Lipzen A."/>
            <person name="Chen C."/>
            <person name="Yanf M."/>
            <person name="Daum C."/>
            <person name="Ng V."/>
            <person name="Clum A."/>
            <person name="Steindorff A."/>
            <person name="Ohm R."/>
            <person name="Martin F."/>
            <person name="Silar P."/>
            <person name="Natvig D."/>
            <person name="Lalanne C."/>
            <person name="Gautier V."/>
            <person name="Ament-Velasquez S.L."/>
            <person name="Kruys A."/>
            <person name="Hutchinson M.I."/>
            <person name="Powell A.J."/>
            <person name="Barry K."/>
            <person name="Miller A.N."/>
            <person name="Grigoriev I.V."/>
            <person name="Debuchy R."/>
            <person name="Gladieux P."/>
            <person name="Thoren M.H."/>
            <person name="Johannesson H."/>
        </authorList>
    </citation>
    <scope>NUCLEOTIDE SEQUENCE</scope>
    <source>
        <strain evidence="2">SMH2532-1</strain>
    </source>
</reference>
<dbReference type="AlphaFoldDB" id="A0AA40CPX4"/>
<proteinExistence type="predicted"/>
<feature type="region of interest" description="Disordered" evidence="1">
    <location>
        <begin position="1"/>
        <end position="32"/>
    </location>
</feature>
<evidence type="ECO:0000313" key="3">
    <source>
        <dbReference type="Proteomes" id="UP001174936"/>
    </source>
</evidence>
<organism evidence="2 3">
    <name type="scientific">Cercophora newfieldiana</name>
    <dbReference type="NCBI Taxonomy" id="92897"/>
    <lineage>
        <taxon>Eukaryota</taxon>
        <taxon>Fungi</taxon>
        <taxon>Dikarya</taxon>
        <taxon>Ascomycota</taxon>
        <taxon>Pezizomycotina</taxon>
        <taxon>Sordariomycetes</taxon>
        <taxon>Sordariomycetidae</taxon>
        <taxon>Sordariales</taxon>
        <taxon>Lasiosphaeriaceae</taxon>
        <taxon>Cercophora</taxon>
    </lineage>
</organism>
<name>A0AA40CPX4_9PEZI</name>
<comment type="caution">
    <text evidence="2">The sequence shown here is derived from an EMBL/GenBank/DDBJ whole genome shotgun (WGS) entry which is preliminary data.</text>
</comment>
<sequence>MATSQSLPLPLHYPKTRRQPLPSSDMGLDGRDALAHPSPSFHTFLPLAGAFAFRLPKAEGPLVARWRAKAVSWCTRILILLPTTWLELARSMPARTKATDTPERPAVKIDTTTVMSLIAPLSVGPQSRRFSDSAGYLVRSGDGDGRSTVAMMPVAAPERQACHPSRRLGGARMGMARLWTRENGRSPFQTWMQQVWVAKTSPTPGVAFLFPASVTTFARFVAGQVRV</sequence>
<protein>
    <submittedName>
        <fullName evidence="2">Uncharacterized protein</fullName>
    </submittedName>
</protein>
<dbReference type="EMBL" id="JAULSV010000004">
    <property type="protein sequence ID" value="KAK0646986.1"/>
    <property type="molecule type" value="Genomic_DNA"/>
</dbReference>
<evidence type="ECO:0000313" key="2">
    <source>
        <dbReference type="EMBL" id="KAK0646986.1"/>
    </source>
</evidence>
<gene>
    <name evidence="2" type="ORF">B0T16DRAFT_391314</name>
</gene>
<accession>A0AA40CPX4</accession>
<evidence type="ECO:0000256" key="1">
    <source>
        <dbReference type="SAM" id="MobiDB-lite"/>
    </source>
</evidence>
<dbReference type="Proteomes" id="UP001174936">
    <property type="component" value="Unassembled WGS sequence"/>
</dbReference>
<keyword evidence="3" id="KW-1185">Reference proteome</keyword>